<protein>
    <submittedName>
        <fullName evidence="1">Uncharacterized protein</fullName>
    </submittedName>
</protein>
<proteinExistence type="predicted"/>
<dbReference type="RefSeq" id="WP_185084314.1">
    <property type="nucleotide sequence ID" value="NZ_JACHJB010000001.1"/>
</dbReference>
<comment type="caution">
    <text evidence="1">The sequence shown here is derived from an EMBL/GenBank/DDBJ whole genome shotgun (WGS) entry which is preliminary data.</text>
</comment>
<dbReference type="EMBL" id="JACHJB010000001">
    <property type="protein sequence ID" value="MBB6346560.1"/>
    <property type="molecule type" value="Genomic_DNA"/>
</dbReference>
<keyword evidence="2" id="KW-1185">Reference proteome</keyword>
<dbReference type="Proteomes" id="UP000583800">
    <property type="component" value="Unassembled WGS sequence"/>
</dbReference>
<sequence>MDPYDVTIDAGGRRASGLRYGTLADDHAAFTAELRAGWSEMSPLPYEEFAAPYLEFRRTLLEGCELLGEHLRHSGAGQVVMAEVNTLAERTAEAGIEAGVEAAREARA</sequence>
<accession>A0A7X0C310</accession>
<name>A0A7X0C310_9ACTN</name>
<gene>
    <name evidence="1" type="ORF">FHU36_003069</name>
</gene>
<dbReference type="AlphaFoldDB" id="A0A7X0C310"/>
<evidence type="ECO:0000313" key="2">
    <source>
        <dbReference type="Proteomes" id="UP000583800"/>
    </source>
</evidence>
<reference evidence="1 2" key="1">
    <citation type="submission" date="2020-08" db="EMBL/GenBank/DDBJ databases">
        <title>Sequencing the genomes of 1000 actinobacteria strains.</title>
        <authorList>
            <person name="Klenk H.-P."/>
        </authorList>
    </citation>
    <scope>NUCLEOTIDE SEQUENCE [LARGE SCALE GENOMIC DNA]</scope>
    <source>
        <strain evidence="1 2">DSM 45913</strain>
    </source>
</reference>
<evidence type="ECO:0000313" key="1">
    <source>
        <dbReference type="EMBL" id="MBB6346560.1"/>
    </source>
</evidence>
<organism evidence="1 2">
    <name type="scientific">Nonomuraea muscovyensis</name>
    <dbReference type="NCBI Taxonomy" id="1124761"/>
    <lineage>
        <taxon>Bacteria</taxon>
        <taxon>Bacillati</taxon>
        <taxon>Actinomycetota</taxon>
        <taxon>Actinomycetes</taxon>
        <taxon>Streptosporangiales</taxon>
        <taxon>Streptosporangiaceae</taxon>
        <taxon>Nonomuraea</taxon>
    </lineage>
</organism>